<dbReference type="InterPro" id="IPR028082">
    <property type="entry name" value="Peripla_BP_I"/>
</dbReference>
<reference evidence="6 7" key="1">
    <citation type="submission" date="2017-11" db="EMBL/GenBank/DDBJ databases">
        <title>Genome sequence of Pantoea cypripedii NE1.</title>
        <authorList>
            <person name="Nascimento F.X."/>
        </authorList>
    </citation>
    <scope>NUCLEOTIDE SEQUENCE [LARGE SCALE GENOMIC DNA]</scope>
    <source>
        <strain evidence="6 7">NE1</strain>
        <plasmid evidence="7">pne1a</plasmid>
    </source>
</reference>
<evidence type="ECO:0000256" key="4">
    <source>
        <dbReference type="SAM" id="SignalP"/>
    </source>
</evidence>
<dbReference type="Gene3D" id="3.40.50.2300">
    <property type="match status" value="2"/>
</dbReference>
<accession>A0A6B9GEC1</accession>
<feature type="domain" description="Periplasmic binding protein" evidence="5">
    <location>
        <begin position="28"/>
        <end position="283"/>
    </location>
</feature>
<comment type="subcellular location">
    <subcellularLocation>
        <location evidence="1">Cell envelope</location>
    </subcellularLocation>
</comment>
<dbReference type="PANTHER" id="PTHR46847">
    <property type="entry name" value="D-ALLOSE-BINDING PERIPLASMIC PROTEIN-RELATED"/>
    <property type="match status" value="1"/>
</dbReference>
<comment type="similarity">
    <text evidence="2">Belongs to the bacterial solute-binding protein 2 family.</text>
</comment>
<organism evidence="6 7">
    <name type="scientific">Pantoea cypripedii</name>
    <name type="common">Pectobacterium cypripedii</name>
    <name type="synonym">Erwinia cypripedii</name>
    <dbReference type="NCBI Taxonomy" id="55209"/>
    <lineage>
        <taxon>Bacteria</taxon>
        <taxon>Pseudomonadati</taxon>
        <taxon>Pseudomonadota</taxon>
        <taxon>Gammaproteobacteria</taxon>
        <taxon>Enterobacterales</taxon>
        <taxon>Erwiniaceae</taxon>
        <taxon>Pantoea</taxon>
    </lineage>
</organism>
<sequence>MTMKTLKTIVLTLGVLVCGSVQAKTWQVGVALANFDLNFVSILRTQMVHELDSSGMKGQFSDAKGDVALQVQQVDDFINQGVDAIILNPVDTQGVRPMMEAARRANIPLVFVNRKPEVKLTGQMAYVGSDSALSGKMEMEALAQRMNYKGNVAIIMGALSNEEARERTRAVEEVIAAHKDMKVVEKQTAKWQRNEAVDVVSSWLLNGTPIDAIAANNDEMAIGAIMALKQAKKEHVLVAGIDGTPDGLQFIKNGDMAVTIFQDAKGQATGAVQVTKAMLDKQKTAPYNWIPYATVTQTNYPQFEQKNQK</sequence>
<feature type="signal peptide" evidence="4">
    <location>
        <begin position="1"/>
        <end position="23"/>
    </location>
</feature>
<dbReference type="SUPFAM" id="SSF53822">
    <property type="entry name" value="Periplasmic binding protein-like I"/>
    <property type="match status" value="1"/>
</dbReference>
<dbReference type="PANTHER" id="PTHR46847:SF1">
    <property type="entry name" value="D-ALLOSE-BINDING PERIPLASMIC PROTEIN-RELATED"/>
    <property type="match status" value="1"/>
</dbReference>
<dbReference type="GO" id="GO:0055085">
    <property type="term" value="P:transmembrane transport"/>
    <property type="evidence" value="ECO:0007669"/>
    <property type="project" value="UniProtKB-ARBA"/>
</dbReference>
<gene>
    <name evidence="6" type="ORF">CUN67_21285</name>
</gene>
<evidence type="ECO:0000256" key="2">
    <source>
        <dbReference type="ARBA" id="ARBA00007639"/>
    </source>
</evidence>
<proteinExistence type="inferred from homology"/>
<dbReference type="Pfam" id="PF13407">
    <property type="entry name" value="Peripla_BP_4"/>
    <property type="match status" value="1"/>
</dbReference>
<dbReference type="EMBL" id="CP024769">
    <property type="protein sequence ID" value="QGY31525.1"/>
    <property type="molecule type" value="Genomic_DNA"/>
</dbReference>
<evidence type="ECO:0000313" key="6">
    <source>
        <dbReference type="EMBL" id="QGY31525.1"/>
    </source>
</evidence>
<evidence type="ECO:0000313" key="7">
    <source>
        <dbReference type="Proteomes" id="UP000502005"/>
    </source>
</evidence>
<evidence type="ECO:0000259" key="5">
    <source>
        <dbReference type="Pfam" id="PF13407"/>
    </source>
</evidence>
<name>A0A6B9GEC1_PANCY</name>
<dbReference type="AlphaFoldDB" id="A0A6B9GEC1"/>
<geneLocation type="plasmid" evidence="7">
    <name>pne1a</name>
</geneLocation>
<dbReference type="GO" id="GO:0030313">
    <property type="term" value="C:cell envelope"/>
    <property type="evidence" value="ECO:0007669"/>
    <property type="project" value="UniProtKB-SubCell"/>
</dbReference>
<evidence type="ECO:0000256" key="1">
    <source>
        <dbReference type="ARBA" id="ARBA00004196"/>
    </source>
</evidence>
<keyword evidence="6" id="KW-0614">Plasmid</keyword>
<dbReference type="Proteomes" id="UP000502005">
    <property type="component" value="Plasmid pNE1A"/>
</dbReference>
<protein>
    <submittedName>
        <fullName evidence="6">Rhizopine-binding protein</fullName>
    </submittedName>
</protein>
<dbReference type="InterPro" id="IPR025997">
    <property type="entry name" value="SBP_2_dom"/>
</dbReference>
<dbReference type="GO" id="GO:0030246">
    <property type="term" value="F:carbohydrate binding"/>
    <property type="evidence" value="ECO:0007669"/>
    <property type="project" value="UniProtKB-ARBA"/>
</dbReference>
<keyword evidence="3 4" id="KW-0732">Signal</keyword>
<evidence type="ECO:0000256" key="3">
    <source>
        <dbReference type="ARBA" id="ARBA00022729"/>
    </source>
</evidence>
<feature type="chain" id="PRO_5025636104" evidence="4">
    <location>
        <begin position="24"/>
        <end position="309"/>
    </location>
</feature>